<evidence type="ECO:0000256" key="7">
    <source>
        <dbReference type="ARBA" id="ARBA00022692"/>
    </source>
</evidence>
<dbReference type="RefSeq" id="WP_093253847.1">
    <property type="nucleotide sequence ID" value="NZ_FNQM01000006.1"/>
</dbReference>
<dbReference type="STRING" id="89524.SAMN05444370_106234"/>
<feature type="domain" description="MotA/TolQ/ExbB proton channel" evidence="14">
    <location>
        <begin position="136"/>
        <end position="236"/>
    </location>
</feature>
<comment type="similarity">
    <text evidence="2">Belongs to the MotA family.</text>
</comment>
<dbReference type="GO" id="GO:1902600">
    <property type="term" value="P:proton transmembrane transport"/>
    <property type="evidence" value="ECO:0007669"/>
    <property type="project" value="UniProtKB-KW"/>
</dbReference>
<evidence type="ECO:0000256" key="8">
    <source>
        <dbReference type="ARBA" id="ARBA00022779"/>
    </source>
</evidence>
<dbReference type="Pfam" id="PF01618">
    <property type="entry name" value="MotA_ExbB"/>
    <property type="match status" value="1"/>
</dbReference>
<feature type="transmembrane region" description="Helical" evidence="13">
    <location>
        <begin position="198"/>
        <end position="221"/>
    </location>
</feature>
<sequence>MIGIAGIVVTFVMVFGGFMLAGGNFTIIIKALPFELMMIGGAAVGAFLLSNDGHVVKQSLGACGSVFKGAKWKASDAQDLLCLLFELLRVARQAPVELEEHIENPDSSSVFSKYPKIQSDKAAVDLICDTLRSASMNYDDPHQVEEVMEKQLEAKLHHGLHANHALQTMADGLPALGIVAAVLGIIKTMGSIDQPPEVLGKMIGGALVGTFLGVFLAYSFVGPMASKVKAVVESDMQFYNLIREVMVAHLHKHSVDICIEVGRQNTPRDWRPSFTELEEALSNTRTGGGS</sequence>
<evidence type="ECO:0000259" key="14">
    <source>
        <dbReference type="Pfam" id="PF01618"/>
    </source>
</evidence>
<dbReference type="InterPro" id="IPR000540">
    <property type="entry name" value="Flag_MotA_CS"/>
</dbReference>
<evidence type="ECO:0000256" key="5">
    <source>
        <dbReference type="ARBA" id="ARBA00022500"/>
    </source>
</evidence>
<dbReference type="InterPro" id="IPR002898">
    <property type="entry name" value="MotA_ExbB_proton_chnl"/>
</dbReference>
<keyword evidence="17" id="KW-1185">Reference proteome</keyword>
<gene>
    <name evidence="16" type="ORF">SAMN05444370_106234</name>
</gene>
<dbReference type="InterPro" id="IPR046786">
    <property type="entry name" value="MotA_N"/>
</dbReference>
<keyword evidence="5" id="KW-0145">Chemotaxis</keyword>
<feature type="transmembrane region" description="Helical" evidence="13">
    <location>
        <begin position="6"/>
        <end position="29"/>
    </location>
</feature>
<dbReference type="EMBL" id="FNQM01000006">
    <property type="protein sequence ID" value="SEA56052.1"/>
    <property type="molecule type" value="Genomic_DNA"/>
</dbReference>
<protein>
    <submittedName>
        <fullName evidence="16">Chemotaxis protein MotA</fullName>
    </submittedName>
</protein>
<evidence type="ECO:0000256" key="11">
    <source>
        <dbReference type="ARBA" id="ARBA00023065"/>
    </source>
</evidence>
<accession>A0A1H4C7I8</accession>
<evidence type="ECO:0000256" key="6">
    <source>
        <dbReference type="ARBA" id="ARBA00022519"/>
    </source>
</evidence>
<keyword evidence="9" id="KW-0375">Hydrogen ion transport</keyword>
<dbReference type="GO" id="GO:0071978">
    <property type="term" value="P:bacterial-type flagellum-dependent swarming motility"/>
    <property type="evidence" value="ECO:0007669"/>
    <property type="project" value="InterPro"/>
</dbReference>
<dbReference type="PROSITE" id="PS01307">
    <property type="entry name" value="MOTA"/>
    <property type="match status" value="1"/>
</dbReference>
<keyword evidence="4" id="KW-1003">Cell membrane</keyword>
<proteinExistence type="inferred from homology"/>
<organism evidence="16 17">
    <name type="scientific">Rubrimonas cliftonensis</name>
    <dbReference type="NCBI Taxonomy" id="89524"/>
    <lineage>
        <taxon>Bacteria</taxon>
        <taxon>Pseudomonadati</taxon>
        <taxon>Pseudomonadota</taxon>
        <taxon>Alphaproteobacteria</taxon>
        <taxon>Rhodobacterales</taxon>
        <taxon>Paracoccaceae</taxon>
        <taxon>Rubrimonas</taxon>
    </lineage>
</organism>
<evidence type="ECO:0000313" key="17">
    <source>
        <dbReference type="Proteomes" id="UP000198703"/>
    </source>
</evidence>
<evidence type="ECO:0000256" key="12">
    <source>
        <dbReference type="ARBA" id="ARBA00023136"/>
    </source>
</evidence>
<evidence type="ECO:0000259" key="15">
    <source>
        <dbReference type="Pfam" id="PF20560"/>
    </source>
</evidence>
<keyword evidence="12 13" id="KW-0472">Membrane</keyword>
<evidence type="ECO:0000256" key="3">
    <source>
        <dbReference type="ARBA" id="ARBA00022448"/>
    </source>
</evidence>
<keyword evidence="6" id="KW-0997">Cell inner membrane</keyword>
<evidence type="ECO:0000256" key="13">
    <source>
        <dbReference type="SAM" id="Phobius"/>
    </source>
</evidence>
<feature type="domain" description="Motility protein A N-terminal" evidence="15">
    <location>
        <begin position="4"/>
        <end position="93"/>
    </location>
</feature>
<keyword evidence="8" id="KW-0283">Flagellar rotation</keyword>
<keyword evidence="11" id="KW-0406">Ion transport</keyword>
<dbReference type="GO" id="GO:0005886">
    <property type="term" value="C:plasma membrane"/>
    <property type="evidence" value="ECO:0007669"/>
    <property type="project" value="UniProtKB-SubCell"/>
</dbReference>
<dbReference type="NCBIfam" id="TIGR03818">
    <property type="entry name" value="MotA1"/>
    <property type="match status" value="1"/>
</dbReference>
<keyword evidence="3" id="KW-0813">Transport</keyword>
<reference evidence="16 17" key="1">
    <citation type="submission" date="2016-10" db="EMBL/GenBank/DDBJ databases">
        <authorList>
            <person name="de Groot N.N."/>
        </authorList>
    </citation>
    <scope>NUCLEOTIDE SEQUENCE [LARGE SCALE GENOMIC DNA]</scope>
    <source>
        <strain evidence="16 17">DSM 15345</strain>
    </source>
</reference>
<dbReference type="PANTHER" id="PTHR30433:SF4">
    <property type="entry name" value="MOTILITY PROTEIN A"/>
    <property type="match status" value="1"/>
</dbReference>
<evidence type="ECO:0000256" key="1">
    <source>
        <dbReference type="ARBA" id="ARBA00004429"/>
    </source>
</evidence>
<evidence type="ECO:0000313" key="16">
    <source>
        <dbReference type="EMBL" id="SEA56052.1"/>
    </source>
</evidence>
<evidence type="ECO:0000256" key="9">
    <source>
        <dbReference type="ARBA" id="ARBA00022781"/>
    </source>
</evidence>
<keyword evidence="7 13" id="KW-0812">Transmembrane</keyword>
<feature type="transmembrane region" description="Helical" evidence="13">
    <location>
        <begin position="173"/>
        <end position="192"/>
    </location>
</feature>
<dbReference type="Pfam" id="PF20560">
    <property type="entry name" value="MotA_N"/>
    <property type="match status" value="1"/>
</dbReference>
<keyword evidence="10 13" id="KW-1133">Transmembrane helix</keyword>
<dbReference type="PANTHER" id="PTHR30433">
    <property type="entry name" value="CHEMOTAXIS PROTEIN MOTA"/>
    <property type="match status" value="1"/>
</dbReference>
<dbReference type="AlphaFoldDB" id="A0A1H4C7I8"/>
<evidence type="ECO:0000256" key="2">
    <source>
        <dbReference type="ARBA" id="ARBA00008038"/>
    </source>
</evidence>
<comment type="subcellular location">
    <subcellularLocation>
        <location evidence="1">Cell inner membrane</location>
        <topology evidence="1">Multi-pass membrane protein</topology>
    </subcellularLocation>
</comment>
<dbReference type="Proteomes" id="UP000198703">
    <property type="component" value="Unassembled WGS sequence"/>
</dbReference>
<evidence type="ECO:0000256" key="4">
    <source>
        <dbReference type="ARBA" id="ARBA00022475"/>
    </source>
</evidence>
<name>A0A1H4C7I8_9RHOB</name>
<evidence type="ECO:0000256" key="10">
    <source>
        <dbReference type="ARBA" id="ARBA00022989"/>
    </source>
</evidence>
<dbReference type="InterPro" id="IPR022522">
    <property type="entry name" value="Flagellar_motor_stator_MotA"/>
</dbReference>
<dbReference type="InterPro" id="IPR047055">
    <property type="entry name" value="MotA-like"/>
</dbReference>
<dbReference type="GO" id="GO:0006935">
    <property type="term" value="P:chemotaxis"/>
    <property type="evidence" value="ECO:0007669"/>
    <property type="project" value="UniProtKB-KW"/>
</dbReference>
<dbReference type="OrthoDB" id="9782603at2"/>